<dbReference type="RefSeq" id="XP_052905200.1">
    <property type="nucleotide sequence ID" value="XM_053048440.1"/>
</dbReference>
<accession>A0A086J3C7</accession>
<dbReference type="GO" id="GO:0005524">
    <property type="term" value="F:ATP binding"/>
    <property type="evidence" value="ECO:0007669"/>
    <property type="project" value="UniProtKB-KW"/>
</dbReference>
<dbReference type="GO" id="GO:0005832">
    <property type="term" value="C:chaperonin-containing T-complex"/>
    <property type="evidence" value="ECO:0007669"/>
    <property type="project" value="UniProtKB-ARBA"/>
</dbReference>
<reference evidence="8 9" key="1">
    <citation type="journal article" date="2014" name="Genome Announc.">
        <title>Genome Sequence of the Microsporidian Species Nematocida sp1 Strain ERTm6 (ATCC PRA-372).</title>
        <authorList>
            <person name="Bakowski M.A."/>
            <person name="Priest M."/>
            <person name="Young S."/>
            <person name="Cuomo C.A."/>
            <person name="Troemel E.R."/>
        </authorList>
    </citation>
    <scope>NUCLEOTIDE SEQUENCE [LARGE SCALE GENOMIC DNA]</scope>
    <source>
        <strain evidence="8 9">ERTm6</strain>
    </source>
</reference>
<dbReference type="PRINTS" id="PR00304">
    <property type="entry name" value="TCOMPLEXTCP1"/>
</dbReference>
<dbReference type="InterPro" id="IPR027413">
    <property type="entry name" value="GROEL-like_equatorial_sf"/>
</dbReference>
<dbReference type="GO" id="GO:0140662">
    <property type="term" value="F:ATP-dependent protein folding chaperone"/>
    <property type="evidence" value="ECO:0007669"/>
    <property type="project" value="InterPro"/>
</dbReference>
<dbReference type="InterPro" id="IPR017998">
    <property type="entry name" value="Chaperone_TCP-1"/>
</dbReference>
<dbReference type="GO" id="GO:0016887">
    <property type="term" value="F:ATP hydrolysis activity"/>
    <property type="evidence" value="ECO:0007669"/>
    <property type="project" value="InterPro"/>
</dbReference>
<dbReference type="SUPFAM" id="SSF52029">
    <property type="entry name" value="GroEL apical domain-like"/>
    <property type="match status" value="1"/>
</dbReference>
<organism evidence="8 9">
    <name type="scientific">Nematocida ausubeli (strain ATCC PRA-371 / ERTm2)</name>
    <name type="common">Nematode killer fungus</name>
    <dbReference type="NCBI Taxonomy" id="1913371"/>
    <lineage>
        <taxon>Eukaryota</taxon>
        <taxon>Fungi</taxon>
        <taxon>Fungi incertae sedis</taxon>
        <taxon>Microsporidia</taxon>
        <taxon>Nematocida</taxon>
    </lineage>
</organism>
<comment type="similarity">
    <text evidence="2 7">Belongs to the TCP-1 chaperonin family.</text>
</comment>
<sequence>MSVQELFVDGERLTGRSARSRNLSAVMNIANAVQSSYGPSGLDKMIVSKIGDVSITNDGATILSSLQSTDSAGRILIDLAVQQDIEVGDGTTSVVLLAAALIEYGMSLVEEGVHPTTVVSGYKTAFKHSLGFIRNTLEKKIKHVGHADLLKICESTISSKVIRCSSGLFSKLMVDAVQAVKKTELDKSISYPIEEINILKKQGRSMDESIFVSGYAINCVPSSNLMPTRVNKARIVCLDMDLQQMKMGLSVKIAANTPDDLEKIREKEITASHDKIRKLLKNGVNVIFTTKGISDGCTKLLIEAGALGIRRCKKEDLQRIAATTGTQVYASFEDVSGEEFVPIIGTADSVHIEVLGEERCTVISTSKGIGASIILRGANEQILDEMERSVHDGLCALKRTLESKSVVVGGGAFEAALGVYISNFGLSFGTNEQAAVQKFGEALLRIPKTLLVNAGLDTNAVFAQLLAEHDKCNWDMGLDLEKGTVVDNFKKGVIEPLDTKLKALRAATEAAISILRIDEVIVLGEEETPKK</sequence>
<comment type="subunit">
    <text evidence="3">Component of the T-complex protein 1 (TCP1) complex.</text>
</comment>
<keyword evidence="6 7" id="KW-0143">Chaperone</keyword>
<keyword evidence="4 7" id="KW-0547">Nucleotide-binding</keyword>
<dbReference type="InterPro" id="IPR002194">
    <property type="entry name" value="Chaperonin_TCP-1_CS"/>
</dbReference>
<dbReference type="GeneID" id="77675769"/>
<dbReference type="Gene3D" id="3.50.7.10">
    <property type="entry name" value="GroEL"/>
    <property type="match status" value="1"/>
</dbReference>
<dbReference type="PANTHER" id="PTHR11353">
    <property type="entry name" value="CHAPERONIN"/>
    <property type="match status" value="1"/>
</dbReference>
<proteinExistence type="inferred from homology"/>
<evidence type="ECO:0000256" key="5">
    <source>
        <dbReference type="ARBA" id="ARBA00022840"/>
    </source>
</evidence>
<evidence type="ECO:0000313" key="9">
    <source>
        <dbReference type="Proteomes" id="UP000054524"/>
    </source>
</evidence>
<name>A0A086J3C7_NEMA1</name>
<keyword evidence="9" id="KW-1185">Reference proteome</keyword>
<keyword evidence="5 7" id="KW-0067">ATP-binding</keyword>
<dbReference type="Proteomes" id="UP000054524">
    <property type="component" value="Unassembled WGS sequence"/>
</dbReference>
<evidence type="ECO:0000313" key="8">
    <source>
        <dbReference type="EMBL" id="KFG26645.1"/>
    </source>
</evidence>
<evidence type="ECO:0000256" key="7">
    <source>
        <dbReference type="RuleBase" id="RU004187"/>
    </source>
</evidence>
<evidence type="ECO:0000256" key="1">
    <source>
        <dbReference type="ARBA" id="ARBA00002912"/>
    </source>
</evidence>
<dbReference type="HOGENOM" id="CLU_008891_5_1_1"/>
<protein>
    <recommendedName>
        <fullName evidence="10">T-complex protein 1 subunit alpha</fullName>
    </recommendedName>
</protein>
<comment type="function">
    <text evidence="1">Molecular chaperone; assists the folding of proteins upon ATP hydrolysis.</text>
</comment>
<dbReference type="InterPro" id="IPR002423">
    <property type="entry name" value="Cpn60/GroEL/TCP-1"/>
</dbReference>
<evidence type="ECO:0000256" key="4">
    <source>
        <dbReference type="ARBA" id="ARBA00022741"/>
    </source>
</evidence>
<gene>
    <name evidence="8" type="ORF">NESG_00796</name>
</gene>
<evidence type="ECO:0000256" key="2">
    <source>
        <dbReference type="ARBA" id="ARBA00008020"/>
    </source>
</evidence>
<dbReference type="InterPro" id="IPR053374">
    <property type="entry name" value="TCP-1_chaperonin"/>
</dbReference>
<dbReference type="Pfam" id="PF00118">
    <property type="entry name" value="Cpn60_TCP1"/>
    <property type="match status" value="1"/>
</dbReference>
<dbReference type="AlphaFoldDB" id="A0A086J3C7"/>
<evidence type="ECO:0008006" key="10">
    <source>
        <dbReference type="Google" id="ProtNLM"/>
    </source>
</evidence>
<comment type="caution">
    <text evidence="8">The sequence shown here is derived from an EMBL/GenBank/DDBJ whole genome shotgun (WGS) entry which is preliminary data.</text>
</comment>
<dbReference type="SUPFAM" id="SSF48592">
    <property type="entry name" value="GroEL equatorial domain-like"/>
    <property type="match status" value="1"/>
</dbReference>
<evidence type="ECO:0000256" key="6">
    <source>
        <dbReference type="ARBA" id="ARBA00023186"/>
    </source>
</evidence>
<dbReference type="InterPro" id="IPR027409">
    <property type="entry name" value="GroEL-like_apical_dom_sf"/>
</dbReference>
<dbReference type="SUPFAM" id="SSF54849">
    <property type="entry name" value="GroEL-intermediate domain like"/>
    <property type="match status" value="1"/>
</dbReference>
<dbReference type="NCBIfam" id="NF041083">
    <property type="entry name" value="thermosome_beta"/>
    <property type="match status" value="1"/>
</dbReference>
<dbReference type="InterPro" id="IPR027410">
    <property type="entry name" value="TCP-1-like_intermed_sf"/>
</dbReference>
<dbReference type="Gene3D" id="1.10.560.10">
    <property type="entry name" value="GroEL-like equatorial domain"/>
    <property type="match status" value="1"/>
</dbReference>
<dbReference type="Gene3D" id="3.30.260.10">
    <property type="entry name" value="TCP-1-like chaperonin intermediate domain"/>
    <property type="match status" value="1"/>
</dbReference>
<dbReference type="PROSITE" id="PS00995">
    <property type="entry name" value="TCP1_3"/>
    <property type="match status" value="1"/>
</dbReference>
<dbReference type="GO" id="GO:0051082">
    <property type="term" value="F:unfolded protein binding"/>
    <property type="evidence" value="ECO:0007669"/>
    <property type="project" value="InterPro"/>
</dbReference>
<dbReference type="EMBL" id="AKIJ01000002">
    <property type="protein sequence ID" value="KFG26645.1"/>
    <property type="molecule type" value="Genomic_DNA"/>
</dbReference>
<evidence type="ECO:0000256" key="3">
    <source>
        <dbReference type="ARBA" id="ARBA00011381"/>
    </source>
</evidence>